<feature type="signal peptide" evidence="1">
    <location>
        <begin position="1"/>
        <end position="20"/>
    </location>
</feature>
<evidence type="ECO:0000256" key="1">
    <source>
        <dbReference type="SAM" id="SignalP"/>
    </source>
</evidence>
<evidence type="ECO:0000313" key="2">
    <source>
        <dbReference type="EMBL" id="EJU06673.1"/>
    </source>
</evidence>
<sequence length="115" mass="13277">MKAFTFICTLLLAFLPFTWAGLGLVDDLAPGDIVSVNRPGVADEREGLVTDTFVDAYGRQIVTVQLDRGEMYRTWYPYVRKVVRKTYYTVPQEPRNYRSYEWAYGGERIYGGYVL</sequence>
<dbReference type="RefSeq" id="XP_040633567.1">
    <property type="nucleotide sequence ID" value="XM_040771633.1"/>
</dbReference>
<keyword evidence="1" id="KW-0732">Signal</keyword>
<dbReference type="AlphaFoldDB" id="M5GH60"/>
<dbReference type="EMBL" id="JH795855">
    <property type="protein sequence ID" value="EJU06673.1"/>
    <property type="molecule type" value="Genomic_DNA"/>
</dbReference>
<protein>
    <submittedName>
        <fullName evidence="2">Uncharacterized protein</fullName>
    </submittedName>
</protein>
<dbReference type="GeneID" id="63686695"/>
<name>M5GH60_DACPD</name>
<dbReference type="OrthoDB" id="3185196at2759"/>
<reference evidence="2 3" key="1">
    <citation type="journal article" date="2012" name="Science">
        <title>The Paleozoic origin of enzymatic lignin decomposition reconstructed from 31 fungal genomes.</title>
        <authorList>
            <person name="Floudas D."/>
            <person name="Binder M."/>
            <person name="Riley R."/>
            <person name="Barry K."/>
            <person name="Blanchette R.A."/>
            <person name="Henrissat B."/>
            <person name="Martinez A.T."/>
            <person name="Otillar R."/>
            <person name="Spatafora J.W."/>
            <person name="Yadav J.S."/>
            <person name="Aerts A."/>
            <person name="Benoit I."/>
            <person name="Boyd A."/>
            <person name="Carlson A."/>
            <person name="Copeland A."/>
            <person name="Coutinho P.M."/>
            <person name="de Vries R.P."/>
            <person name="Ferreira P."/>
            <person name="Findley K."/>
            <person name="Foster B."/>
            <person name="Gaskell J."/>
            <person name="Glotzer D."/>
            <person name="Gorecki P."/>
            <person name="Heitman J."/>
            <person name="Hesse C."/>
            <person name="Hori C."/>
            <person name="Igarashi K."/>
            <person name="Jurgens J.A."/>
            <person name="Kallen N."/>
            <person name="Kersten P."/>
            <person name="Kohler A."/>
            <person name="Kuees U."/>
            <person name="Kumar T.K.A."/>
            <person name="Kuo A."/>
            <person name="LaButti K."/>
            <person name="Larrondo L.F."/>
            <person name="Lindquist E."/>
            <person name="Ling A."/>
            <person name="Lombard V."/>
            <person name="Lucas S."/>
            <person name="Lundell T."/>
            <person name="Martin R."/>
            <person name="McLaughlin D.J."/>
            <person name="Morgenstern I."/>
            <person name="Morin E."/>
            <person name="Murat C."/>
            <person name="Nagy L.G."/>
            <person name="Nolan M."/>
            <person name="Ohm R.A."/>
            <person name="Patyshakuliyeva A."/>
            <person name="Rokas A."/>
            <person name="Ruiz-Duenas F.J."/>
            <person name="Sabat G."/>
            <person name="Salamov A."/>
            <person name="Samejima M."/>
            <person name="Schmutz J."/>
            <person name="Slot J.C."/>
            <person name="St John F."/>
            <person name="Stenlid J."/>
            <person name="Sun H."/>
            <person name="Sun S."/>
            <person name="Syed K."/>
            <person name="Tsang A."/>
            <person name="Wiebenga A."/>
            <person name="Young D."/>
            <person name="Pisabarro A."/>
            <person name="Eastwood D.C."/>
            <person name="Martin F."/>
            <person name="Cullen D."/>
            <person name="Grigoriev I.V."/>
            <person name="Hibbett D.S."/>
        </authorList>
    </citation>
    <scope>NUCLEOTIDE SEQUENCE [LARGE SCALE GENOMIC DNA]</scope>
    <source>
        <strain evidence="2 3">DJM-731 SS1</strain>
    </source>
</reference>
<keyword evidence="3" id="KW-1185">Reference proteome</keyword>
<evidence type="ECO:0000313" key="3">
    <source>
        <dbReference type="Proteomes" id="UP000030653"/>
    </source>
</evidence>
<feature type="chain" id="PRO_5004067846" evidence="1">
    <location>
        <begin position="21"/>
        <end position="115"/>
    </location>
</feature>
<gene>
    <name evidence="2" type="ORF">DACRYDRAFT_19724</name>
</gene>
<dbReference type="Proteomes" id="UP000030653">
    <property type="component" value="Unassembled WGS sequence"/>
</dbReference>
<proteinExistence type="predicted"/>
<dbReference type="HOGENOM" id="CLU_2108928_0_0_1"/>
<organism evidence="2 3">
    <name type="scientific">Dacryopinax primogenitus (strain DJM 731)</name>
    <name type="common">Brown rot fungus</name>
    <dbReference type="NCBI Taxonomy" id="1858805"/>
    <lineage>
        <taxon>Eukaryota</taxon>
        <taxon>Fungi</taxon>
        <taxon>Dikarya</taxon>
        <taxon>Basidiomycota</taxon>
        <taxon>Agaricomycotina</taxon>
        <taxon>Dacrymycetes</taxon>
        <taxon>Dacrymycetales</taxon>
        <taxon>Dacrymycetaceae</taxon>
        <taxon>Dacryopinax</taxon>
    </lineage>
</organism>
<accession>M5GH60</accession>